<reference evidence="2 3" key="1">
    <citation type="submission" date="2020-04" db="EMBL/GenBank/DDBJ databases">
        <title>Genome-Wide Identification of 5-Methylcytosine Sites in Bacterial Genomes By High-Throughput Sequencing of MspJI Restriction Fragments.</title>
        <authorList>
            <person name="Wu V."/>
        </authorList>
    </citation>
    <scope>NUCLEOTIDE SEQUENCE [LARGE SCALE GENOMIC DNA]</scope>
    <source>
        <strain evidence="2 3">CCAP 1403/13f</strain>
    </source>
</reference>
<dbReference type="EMBL" id="CP051206">
    <property type="protein sequence ID" value="QJB45191.1"/>
    <property type="molecule type" value="Genomic_DNA"/>
</dbReference>
<dbReference type="AlphaFoldDB" id="A0A6H2C1I0"/>
<organism evidence="2 3">
    <name type="scientific">Dolichospermum flos-aquae CCAP 1403/13F</name>
    <dbReference type="NCBI Taxonomy" id="315271"/>
    <lineage>
        <taxon>Bacteria</taxon>
        <taxon>Bacillati</taxon>
        <taxon>Cyanobacteriota</taxon>
        <taxon>Cyanophyceae</taxon>
        <taxon>Nostocales</taxon>
        <taxon>Aphanizomenonaceae</taxon>
        <taxon>Dolichospermum</taxon>
    </lineage>
</organism>
<evidence type="ECO:0000313" key="3">
    <source>
        <dbReference type="Proteomes" id="UP000502433"/>
    </source>
</evidence>
<dbReference type="Pfam" id="PF14491">
    <property type="entry name" value="DUF4435"/>
    <property type="match status" value="1"/>
</dbReference>
<protein>
    <submittedName>
        <fullName evidence="2">DUF4435 domain-containing protein</fullName>
    </submittedName>
</protein>
<proteinExistence type="predicted"/>
<name>A0A6H2C1I0_DOLFA</name>
<accession>A0A6H2C1I0</accession>
<dbReference type="KEGG" id="dfs:HGD76_14420"/>
<sequence length="312" mass="36868">MSYLDKLKQSRNKSQVAYQEFALHTRQNKDGLFCFFEGKDNAYYVPRIKHFTDNYHPIMCGGRDKVLDVYRLITIHREYDKYKKAFFIDRDFNEPLQPHNPPIFETPCYSIENFYVSVNVFKEILKNEFHLSEVSDPDFQVCVTLFKDRQEEFHQATILFNAWYACLIEIRNTTEKETGVNLEDKFPKDFIDLTLQSVSAKYDLEKIKQTFPKALEVSENILNIKIAEFTNSKHCKVFRGKYEMWFLLVFLRLILIDSNKSQLFIKEKLSFTFNNDYTSPNPILSNEQALTAFNGYAETPESLNAYLMQVIK</sequence>
<dbReference type="RefSeq" id="WP_168696201.1">
    <property type="nucleotide sequence ID" value="NZ_CP051206.1"/>
</dbReference>
<dbReference type="InterPro" id="IPR029492">
    <property type="entry name" value="DUF4435"/>
</dbReference>
<dbReference type="Proteomes" id="UP000502433">
    <property type="component" value="Chromosome"/>
</dbReference>
<gene>
    <name evidence="2" type="ORF">HGD76_14420</name>
</gene>
<evidence type="ECO:0000259" key="1">
    <source>
        <dbReference type="Pfam" id="PF14491"/>
    </source>
</evidence>
<feature type="domain" description="DUF4435" evidence="1">
    <location>
        <begin position="31"/>
        <end position="262"/>
    </location>
</feature>
<evidence type="ECO:0000313" key="2">
    <source>
        <dbReference type="EMBL" id="QJB45191.1"/>
    </source>
</evidence>
<reference evidence="2 3" key="2">
    <citation type="submission" date="2020-04" db="EMBL/GenBank/DDBJ databases">
        <authorList>
            <person name="Fomenkov A."/>
            <person name="Anton B.P."/>
            <person name="Roberts R.J."/>
        </authorList>
    </citation>
    <scope>NUCLEOTIDE SEQUENCE [LARGE SCALE GENOMIC DNA]</scope>
    <source>
        <strain evidence="2 3">CCAP 1403/13f</strain>
    </source>
</reference>